<organism evidence="1 2">
    <name type="scientific">Trifolium medium</name>
    <dbReference type="NCBI Taxonomy" id="97028"/>
    <lineage>
        <taxon>Eukaryota</taxon>
        <taxon>Viridiplantae</taxon>
        <taxon>Streptophyta</taxon>
        <taxon>Embryophyta</taxon>
        <taxon>Tracheophyta</taxon>
        <taxon>Spermatophyta</taxon>
        <taxon>Magnoliopsida</taxon>
        <taxon>eudicotyledons</taxon>
        <taxon>Gunneridae</taxon>
        <taxon>Pentapetalae</taxon>
        <taxon>rosids</taxon>
        <taxon>fabids</taxon>
        <taxon>Fabales</taxon>
        <taxon>Fabaceae</taxon>
        <taxon>Papilionoideae</taxon>
        <taxon>50 kb inversion clade</taxon>
        <taxon>NPAAA clade</taxon>
        <taxon>Hologalegina</taxon>
        <taxon>IRL clade</taxon>
        <taxon>Trifolieae</taxon>
        <taxon>Trifolium</taxon>
    </lineage>
</organism>
<evidence type="ECO:0000313" key="2">
    <source>
        <dbReference type="Proteomes" id="UP000265520"/>
    </source>
</evidence>
<dbReference type="Proteomes" id="UP000265520">
    <property type="component" value="Unassembled WGS sequence"/>
</dbReference>
<sequence>MPEEVLSFCLVSTGVTDGLQDVMP</sequence>
<keyword evidence="2" id="KW-1185">Reference proteome</keyword>
<reference evidence="1 2" key="1">
    <citation type="journal article" date="2018" name="Front. Plant Sci.">
        <title>Red Clover (Trifolium pratense) and Zigzag Clover (T. medium) - A Picture of Genomic Similarities and Differences.</title>
        <authorList>
            <person name="Dluhosova J."/>
            <person name="Istvanek J."/>
            <person name="Nedelnik J."/>
            <person name="Repkova J."/>
        </authorList>
    </citation>
    <scope>NUCLEOTIDE SEQUENCE [LARGE SCALE GENOMIC DNA]</scope>
    <source>
        <strain evidence="2">cv. 10/8</strain>
        <tissue evidence="1">Leaf</tissue>
    </source>
</reference>
<accession>A0A392W1K6</accession>
<protein>
    <submittedName>
        <fullName evidence="1">Uncharacterized protein</fullName>
    </submittedName>
</protein>
<feature type="non-terminal residue" evidence="1">
    <location>
        <position position="24"/>
    </location>
</feature>
<proteinExistence type="predicted"/>
<dbReference type="AlphaFoldDB" id="A0A392W1K6"/>
<evidence type="ECO:0000313" key="1">
    <source>
        <dbReference type="EMBL" id="MCI94518.1"/>
    </source>
</evidence>
<dbReference type="EMBL" id="LXQA011358702">
    <property type="protein sequence ID" value="MCI94518.1"/>
    <property type="molecule type" value="Genomic_DNA"/>
</dbReference>
<name>A0A392W1K6_9FABA</name>
<comment type="caution">
    <text evidence="1">The sequence shown here is derived from an EMBL/GenBank/DDBJ whole genome shotgun (WGS) entry which is preliminary data.</text>
</comment>